<dbReference type="EMBL" id="JAHKNI010000004">
    <property type="protein sequence ID" value="MBU3062607.1"/>
    <property type="molecule type" value="Genomic_DNA"/>
</dbReference>
<accession>A0ABS6AX32</accession>
<organism evidence="1 3">
    <name type="scientific">Nocardia albiluteola</name>
    <dbReference type="NCBI Taxonomy" id="2842303"/>
    <lineage>
        <taxon>Bacteria</taxon>
        <taxon>Bacillati</taxon>
        <taxon>Actinomycetota</taxon>
        <taxon>Actinomycetes</taxon>
        <taxon>Mycobacteriales</taxon>
        <taxon>Nocardiaceae</taxon>
        <taxon>Nocardia</taxon>
    </lineage>
</organism>
<evidence type="ECO:0000313" key="3">
    <source>
        <dbReference type="Proteomes" id="UP000733379"/>
    </source>
</evidence>
<evidence type="ECO:0000313" key="1">
    <source>
        <dbReference type="EMBL" id="MBU3062607.1"/>
    </source>
</evidence>
<protein>
    <recommendedName>
        <fullName evidence="4">CsbD family protein</fullName>
    </recommendedName>
</protein>
<name>A0ABS6AX32_9NOCA</name>
<gene>
    <name evidence="1" type="ORF">KO481_13880</name>
    <name evidence="2" type="ORF">KO481_29030</name>
</gene>
<sequence length="76" mass="8438">MPGRFAGRTDDVGYRVADAAETVGEGLIERAGHGNTKANKIIRHTVAQVEHTAIRWSKELGDRAIQLGEQLTERRR</sequence>
<keyword evidence="3" id="KW-1185">Reference proteome</keyword>
<dbReference type="RefSeq" id="WP_215917522.1">
    <property type="nucleotide sequence ID" value="NZ_JAHKNI010000004.1"/>
</dbReference>
<evidence type="ECO:0008006" key="4">
    <source>
        <dbReference type="Google" id="ProtNLM"/>
    </source>
</evidence>
<proteinExistence type="predicted"/>
<dbReference type="Proteomes" id="UP000733379">
    <property type="component" value="Unassembled WGS sequence"/>
</dbReference>
<dbReference type="EMBL" id="JAHKNI010000011">
    <property type="protein sequence ID" value="MBU3065559.1"/>
    <property type="molecule type" value="Genomic_DNA"/>
</dbReference>
<comment type="caution">
    <text evidence="1">The sequence shown here is derived from an EMBL/GenBank/DDBJ whole genome shotgun (WGS) entry which is preliminary data.</text>
</comment>
<reference evidence="1 3" key="1">
    <citation type="submission" date="2021-06" db="EMBL/GenBank/DDBJ databases">
        <title>Actinomycetes sequencing.</title>
        <authorList>
            <person name="Shan Q."/>
        </authorList>
    </citation>
    <scope>NUCLEOTIDE SEQUENCE [LARGE SCALE GENOMIC DNA]</scope>
    <source>
        <strain evidence="1 3">NEAU-G5</strain>
    </source>
</reference>
<evidence type="ECO:0000313" key="2">
    <source>
        <dbReference type="EMBL" id="MBU3065559.1"/>
    </source>
</evidence>